<dbReference type="Proteomes" id="UP000036202">
    <property type="component" value="Chromosome"/>
</dbReference>
<reference evidence="3" key="2">
    <citation type="submission" date="2015-06" db="EMBL/GenBank/DDBJ databases">
        <title>Genome Sequence of Bacillus endophyticus and Analysis of its Companion Mechanism in the Ketogulonigenium vulgare-Bacillus strain Consortium.</title>
        <authorList>
            <person name="Jia N."/>
            <person name="Du J."/>
            <person name="Ding M.-Z."/>
            <person name="Gao F."/>
            <person name="Yuan Y.-J."/>
        </authorList>
    </citation>
    <scope>NUCLEOTIDE SEQUENCE [LARGE SCALE GENOMIC DNA]</scope>
    <source>
        <strain evidence="3">Hbe603</strain>
    </source>
</reference>
<sequence length="160" mass="18199">MNISLIKQMIARIKGDTGISIIKGNTTAPRPSPPYGVYNITSPYIKGRGRGSITQFTQDDKAYEKRTAEYKMIISFTFFGKDVETTIELATRVHDWFLFLGESFILENNLSVRQVGNVQDRTTFLVEHYEYKHGFDVQIAATQEQVREIQEAIENINLGG</sequence>
<evidence type="ECO:0000313" key="2">
    <source>
        <dbReference type="EMBL" id="AKO92706.1"/>
    </source>
</evidence>
<accession>A0A0H4KIT2</accession>
<dbReference type="OrthoDB" id="2921463at2"/>
<gene>
    <name evidence="2" type="ORF">BEH_11740</name>
</gene>
<feature type="domain" description="Phage neck terminator protein gp12-like" evidence="1">
    <location>
        <begin position="7"/>
        <end position="157"/>
    </location>
</feature>
<dbReference type="KEGG" id="beo:BEH_11740"/>
<organism evidence="2 3">
    <name type="scientific">Priestia filamentosa</name>
    <dbReference type="NCBI Taxonomy" id="1402861"/>
    <lineage>
        <taxon>Bacteria</taxon>
        <taxon>Bacillati</taxon>
        <taxon>Bacillota</taxon>
        <taxon>Bacilli</taxon>
        <taxon>Bacillales</taxon>
        <taxon>Bacillaceae</taxon>
        <taxon>Priestia</taxon>
    </lineage>
</organism>
<evidence type="ECO:0000313" key="3">
    <source>
        <dbReference type="Proteomes" id="UP000036202"/>
    </source>
</evidence>
<dbReference type="EMBL" id="CP011974">
    <property type="protein sequence ID" value="AKO92706.1"/>
    <property type="molecule type" value="Genomic_DNA"/>
</dbReference>
<dbReference type="AlphaFoldDB" id="A0A0H4KIT2"/>
<dbReference type="PATRIC" id="fig|135735.6.peg.2459"/>
<dbReference type="NCBIfam" id="NF047498">
    <property type="entry name" value="LIC_12616_fam"/>
    <property type="match status" value="1"/>
</dbReference>
<keyword evidence="3" id="KW-1185">Reference proteome</keyword>
<dbReference type="InterPro" id="IPR057087">
    <property type="entry name" value="Gp12-like"/>
</dbReference>
<dbReference type="RefSeq" id="WP_046217267.1">
    <property type="nucleotide sequence ID" value="NZ_CP011974.1"/>
</dbReference>
<proteinExistence type="predicted"/>
<name>A0A0H4KIT2_9BACI</name>
<reference evidence="2 3" key="1">
    <citation type="journal article" date="2015" name="PLoS ONE">
        <title>Genome Sequence of Bacillus endophyticus and Analysis of Its Companion Mechanism in the Ketogulonigenium vulgare-Bacillus Strain Consortium.</title>
        <authorList>
            <person name="Jia N."/>
            <person name="Du J."/>
            <person name="Ding M.Z."/>
            <person name="Gao F."/>
            <person name="Yuan Y.J."/>
        </authorList>
    </citation>
    <scope>NUCLEOTIDE SEQUENCE [LARGE SCALE GENOMIC DNA]</scope>
    <source>
        <strain evidence="2 3">Hbe603</strain>
    </source>
</reference>
<dbReference type="Pfam" id="PF23961">
    <property type="entry name" value="Phage_tail_terminator_9"/>
    <property type="match status" value="1"/>
</dbReference>
<protein>
    <recommendedName>
        <fullName evidence="1">Phage neck terminator protein gp12-like domain-containing protein</fullName>
    </recommendedName>
</protein>
<evidence type="ECO:0000259" key="1">
    <source>
        <dbReference type="Pfam" id="PF23961"/>
    </source>
</evidence>